<sequence>APPAPRRPLPWRWWRRTASRCPRGGGSPGSPTSRHPQCRPRQPWTSARRW</sequence>
<name>A0ABN9RV94_9DINO</name>
<dbReference type="EMBL" id="CAUYUJ010007928">
    <property type="protein sequence ID" value="CAK0822380.1"/>
    <property type="molecule type" value="Genomic_DNA"/>
</dbReference>
<reference evidence="2" key="1">
    <citation type="submission" date="2023-10" db="EMBL/GenBank/DDBJ databases">
        <authorList>
            <person name="Chen Y."/>
            <person name="Shah S."/>
            <person name="Dougan E. K."/>
            <person name="Thang M."/>
            <person name="Chan C."/>
        </authorList>
    </citation>
    <scope>NUCLEOTIDE SEQUENCE [LARGE SCALE GENOMIC DNA]</scope>
</reference>
<proteinExistence type="predicted"/>
<feature type="region of interest" description="Disordered" evidence="1">
    <location>
        <begin position="18"/>
        <end position="50"/>
    </location>
</feature>
<keyword evidence="3" id="KW-1185">Reference proteome</keyword>
<accession>A0ABN9RV94</accession>
<gene>
    <name evidence="2" type="ORF">PCOR1329_LOCUS23428</name>
</gene>
<feature type="non-terminal residue" evidence="2">
    <location>
        <position position="50"/>
    </location>
</feature>
<organism evidence="2 3">
    <name type="scientific">Prorocentrum cordatum</name>
    <dbReference type="NCBI Taxonomy" id="2364126"/>
    <lineage>
        <taxon>Eukaryota</taxon>
        <taxon>Sar</taxon>
        <taxon>Alveolata</taxon>
        <taxon>Dinophyceae</taxon>
        <taxon>Prorocentrales</taxon>
        <taxon>Prorocentraceae</taxon>
        <taxon>Prorocentrum</taxon>
    </lineage>
</organism>
<dbReference type="Proteomes" id="UP001189429">
    <property type="component" value="Unassembled WGS sequence"/>
</dbReference>
<evidence type="ECO:0000313" key="2">
    <source>
        <dbReference type="EMBL" id="CAK0822380.1"/>
    </source>
</evidence>
<evidence type="ECO:0000313" key="3">
    <source>
        <dbReference type="Proteomes" id="UP001189429"/>
    </source>
</evidence>
<comment type="caution">
    <text evidence="2">The sequence shown here is derived from an EMBL/GenBank/DDBJ whole genome shotgun (WGS) entry which is preliminary data.</text>
</comment>
<protein>
    <submittedName>
        <fullName evidence="2">Uncharacterized protein</fullName>
    </submittedName>
</protein>
<feature type="non-terminal residue" evidence="2">
    <location>
        <position position="1"/>
    </location>
</feature>
<evidence type="ECO:0000256" key="1">
    <source>
        <dbReference type="SAM" id="MobiDB-lite"/>
    </source>
</evidence>